<dbReference type="VEuPathDB" id="VectorBase:GAUT010608"/>
<evidence type="ECO:0000313" key="2">
    <source>
        <dbReference type="EnsemblMetazoa" id="GAUT010608-PA"/>
    </source>
</evidence>
<dbReference type="Proteomes" id="UP000078200">
    <property type="component" value="Unassembled WGS sequence"/>
</dbReference>
<sequence>MIYTRTRSAVGGRPNSRELKRGTQESCDIAEEKIKNVGIKIEGNFNSRINDLRTTMKLMKNELNRTVRYKTLTNSDLDDKAAYEFAAKLAEKYLDFQRLVIIVKVKYLNASKSSRGANNKNNMEPVLKY</sequence>
<proteinExistence type="predicted"/>
<keyword evidence="3" id="KW-1185">Reference proteome</keyword>
<protein>
    <submittedName>
        <fullName evidence="2">Uncharacterized protein</fullName>
    </submittedName>
</protein>
<feature type="region of interest" description="Disordered" evidence="1">
    <location>
        <begin position="1"/>
        <end position="24"/>
    </location>
</feature>
<dbReference type="AlphaFoldDB" id="A0A1A9UNS9"/>
<accession>A0A1A9UNS9</accession>
<evidence type="ECO:0000256" key="1">
    <source>
        <dbReference type="SAM" id="MobiDB-lite"/>
    </source>
</evidence>
<name>A0A1A9UNS9_GLOAU</name>
<organism evidence="2 3">
    <name type="scientific">Glossina austeni</name>
    <name type="common">Savannah tsetse fly</name>
    <dbReference type="NCBI Taxonomy" id="7395"/>
    <lineage>
        <taxon>Eukaryota</taxon>
        <taxon>Metazoa</taxon>
        <taxon>Ecdysozoa</taxon>
        <taxon>Arthropoda</taxon>
        <taxon>Hexapoda</taxon>
        <taxon>Insecta</taxon>
        <taxon>Pterygota</taxon>
        <taxon>Neoptera</taxon>
        <taxon>Endopterygota</taxon>
        <taxon>Diptera</taxon>
        <taxon>Brachycera</taxon>
        <taxon>Muscomorpha</taxon>
        <taxon>Hippoboscoidea</taxon>
        <taxon>Glossinidae</taxon>
        <taxon>Glossina</taxon>
    </lineage>
</organism>
<reference evidence="2" key="1">
    <citation type="submission" date="2020-05" db="UniProtKB">
        <authorList>
            <consortium name="EnsemblMetazoa"/>
        </authorList>
    </citation>
    <scope>IDENTIFICATION</scope>
    <source>
        <strain evidence="2">TTRI</strain>
    </source>
</reference>
<evidence type="ECO:0000313" key="3">
    <source>
        <dbReference type="Proteomes" id="UP000078200"/>
    </source>
</evidence>
<dbReference type="EnsemblMetazoa" id="GAUT010608-RA">
    <property type="protein sequence ID" value="GAUT010608-PA"/>
    <property type="gene ID" value="GAUT010608"/>
</dbReference>